<evidence type="ECO:0000313" key="6">
    <source>
        <dbReference type="EMBL" id="GFP81398.1"/>
    </source>
</evidence>
<organism evidence="6 7">
    <name type="scientific">Phtheirospermum japonicum</name>
    <dbReference type="NCBI Taxonomy" id="374723"/>
    <lineage>
        <taxon>Eukaryota</taxon>
        <taxon>Viridiplantae</taxon>
        <taxon>Streptophyta</taxon>
        <taxon>Embryophyta</taxon>
        <taxon>Tracheophyta</taxon>
        <taxon>Spermatophyta</taxon>
        <taxon>Magnoliopsida</taxon>
        <taxon>eudicotyledons</taxon>
        <taxon>Gunneridae</taxon>
        <taxon>Pentapetalae</taxon>
        <taxon>asterids</taxon>
        <taxon>lamiids</taxon>
        <taxon>Lamiales</taxon>
        <taxon>Orobanchaceae</taxon>
        <taxon>Orobanchaceae incertae sedis</taxon>
        <taxon>Phtheirospermum</taxon>
    </lineage>
</organism>
<feature type="signal peptide" evidence="5">
    <location>
        <begin position="1"/>
        <end position="23"/>
    </location>
</feature>
<dbReference type="Pfam" id="PF02428">
    <property type="entry name" value="Prot_inhib_II"/>
    <property type="match status" value="1"/>
</dbReference>
<dbReference type="InterPro" id="IPR003465">
    <property type="entry name" value="Prot_inh_I20"/>
</dbReference>
<keyword evidence="4" id="KW-1015">Disulfide bond</keyword>
<keyword evidence="7" id="KW-1185">Reference proteome</keyword>
<comment type="caution">
    <text evidence="6">The sequence shown here is derived from an EMBL/GenBank/DDBJ whole genome shotgun (WGS) entry which is preliminary data.</text>
</comment>
<dbReference type="SUPFAM" id="SSF100897">
    <property type="entry name" value="Plant proteinase inhibitors"/>
    <property type="match status" value="1"/>
</dbReference>
<dbReference type="Gene3D" id="3.30.60.30">
    <property type="match status" value="1"/>
</dbReference>
<protein>
    <submittedName>
        <fullName evidence="6">Proteinase inhibitor psi-1.2</fullName>
    </submittedName>
</protein>
<dbReference type="PANTHER" id="PTHR33832">
    <property type="entry name" value="SERINE-TYPE ENDOPEPTIDASE INHIBITOR"/>
    <property type="match status" value="1"/>
</dbReference>
<reference evidence="6" key="1">
    <citation type="submission" date="2020-07" db="EMBL/GenBank/DDBJ databases">
        <title>Ethylene signaling mediates host invasion by parasitic plants.</title>
        <authorList>
            <person name="Yoshida S."/>
        </authorList>
    </citation>
    <scope>NUCLEOTIDE SEQUENCE</scope>
    <source>
        <strain evidence="6">Okayama</strain>
    </source>
</reference>
<dbReference type="InterPro" id="IPR051391">
    <property type="entry name" value="Protease_inhibitor_I20"/>
</dbReference>
<evidence type="ECO:0000256" key="2">
    <source>
        <dbReference type="ARBA" id="ARBA00022690"/>
    </source>
</evidence>
<gene>
    <name evidence="6" type="ORF">PHJA_000283100</name>
</gene>
<accession>A0A830B8N1</accession>
<keyword evidence="2" id="KW-0646">Protease inhibitor</keyword>
<feature type="chain" id="PRO_5032602177" evidence="5">
    <location>
        <begin position="24"/>
        <end position="77"/>
    </location>
</feature>
<dbReference type="OrthoDB" id="1539471at2759"/>
<evidence type="ECO:0000256" key="5">
    <source>
        <dbReference type="SAM" id="SignalP"/>
    </source>
</evidence>
<evidence type="ECO:0000313" key="7">
    <source>
        <dbReference type="Proteomes" id="UP000653305"/>
    </source>
</evidence>
<sequence>MFFFFFFFNLLLVLGCILQCASTIACPQYCVEIEGVYMICSSSGSQKLNPTCVNCCLTPPDCKLYRGDGTLLCAART</sequence>
<keyword evidence="3" id="KW-0722">Serine protease inhibitor</keyword>
<proteinExistence type="inferred from homology"/>
<evidence type="ECO:0000256" key="3">
    <source>
        <dbReference type="ARBA" id="ARBA00022900"/>
    </source>
</evidence>
<dbReference type="Proteomes" id="UP000653305">
    <property type="component" value="Unassembled WGS sequence"/>
</dbReference>
<comment type="similarity">
    <text evidence="1">Belongs to the protease inhibitor I20 (potato type II proteinase inhibitor) family.</text>
</comment>
<dbReference type="EMBL" id="BMAC01000029">
    <property type="protein sequence ID" value="GFP81398.1"/>
    <property type="molecule type" value="Genomic_DNA"/>
</dbReference>
<evidence type="ECO:0000256" key="4">
    <source>
        <dbReference type="ARBA" id="ARBA00023157"/>
    </source>
</evidence>
<dbReference type="GO" id="GO:0004867">
    <property type="term" value="F:serine-type endopeptidase inhibitor activity"/>
    <property type="evidence" value="ECO:0007669"/>
    <property type="project" value="UniProtKB-KW"/>
</dbReference>
<evidence type="ECO:0000256" key="1">
    <source>
        <dbReference type="ARBA" id="ARBA00007766"/>
    </source>
</evidence>
<dbReference type="AlphaFoldDB" id="A0A830B8N1"/>
<keyword evidence="5" id="KW-0732">Signal</keyword>
<dbReference type="PANTHER" id="PTHR33832:SF15">
    <property type="entry name" value="SERINE-TYPE ENDOPEPTIDASE INHIBITOR"/>
    <property type="match status" value="1"/>
</dbReference>
<name>A0A830B8N1_9LAMI</name>